<dbReference type="UniPathway" id="UPA00340">
    <property type="reaction ID" value="UER00458"/>
</dbReference>
<evidence type="ECO:0000256" key="7">
    <source>
        <dbReference type="RuleBase" id="RU003835"/>
    </source>
</evidence>
<evidence type="ECO:0000256" key="3">
    <source>
        <dbReference type="ARBA" id="ARBA00022741"/>
    </source>
</evidence>
<feature type="site" description="Transition state stabilizer" evidence="6">
    <location>
        <position position="185"/>
    </location>
</feature>
<feature type="binding site" evidence="6">
    <location>
        <position position="16"/>
    </location>
    <ligand>
        <name>Mg(2+)</name>
        <dbReference type="ChEBI" id="CHEBI:18420"/>
    </ligand>
</feature>
<feature type="binding site" evidence="6">
    <location>
        <position position="23"/>
    </location>
    <ligand>
        <name>ATP</name>
        <dbReference type="ChEBI" id="CHEBI:30616"/>
    </ligand>
</feature>
<dbReference type="Pfam" id="PF00871">
    <property type="entry name" value="Acetate_kinase"/>
    <property type="match status" value="1"/>
</dbReference>
<dbReference type="InterPro" id="IPR023865">
    <property type="entry name" value="Aliphatic_acid_kinase_CS"/>
</dbReference>
<dbReference type="GO" id="GO:0005737">
    <property type="term" value="C:cytoplasm"/>
    <property type="evidence" value="ECO:0007669"/>
    <property type="project" value="UniProtKB-SubCell"/>
</dbReference>
<comment type="function">
    <text evidence="6">Catalyzes the formation of acetyl phosphate from acetate and ATP. Can also catalyze the reverse reaction.</text>
</comment>
<dbReference type="GO" id="GO:0005524">
    <property type="term" value="F:ATP binding"/>
    <property type="evidence" value="ECO:0007669"/>
    <property type="project" value="UniProtKB-KW"/>
</dbReference>
<feature type="binding site" evidence="6">
    <location>
        <begin position="286"/>
        <end position="288"/>
    </location>
    <ligand>
        <name>ATP</name>
        <dbReference type="ChEBI" id="CHEBI:30616"/>
    </ligand>
</feature>
<dbReference type="GO" id="GO:0000287">
    <property type="term" value="F:magnesium ion binding"/>
    <property type="evidence" value="ECO:0007669"/>
    <property type="project" value="UniProtKB-UniRule"/>
</dbReference>
<evidence type="ECO:0000256" key="4">
    <source>
        <dbReference type="ARBA" id="ARBA00022777"/>
    </source>
</evidence>
<dbReference type="PIRSF" id="PIRSF000722">
    <property type="entry name" value="Acetate_prop_kin"/>
    <property type="match status" value="1"/>
</dbReference>
<dbReference type="GO" id="GO:0008776">
    <property type="term" value="F:acetate kinase activity"/>
    <property type="evidence" value="ECO:0007669"/>
    <property type="project" value="UniProtKB-UniRule"/>
</dbReference>
<comment type="catalytic activity">
    <reaction evidence="6">
        <text>acetate + ATP = acetyl phosphate + ADP</text>
        <dbReference type="Rhea" id="RHEA:11352"/>
        <dbReference type="ChEBI" id="CHEBI:22191"/>
        <dbReference type="ChEBI" id="CHEBI:30089"/>
        <dbReference type="ChEBI" id="CHEBI:30616"/>
        <dbReference type="ChEBI" id="CHEBI:456216"/>
        <dbReference type="EC" id="2.7.2.1"/>
    </reaction>
</comment>
<comment type="similarity">
    <text evidence="1 6 7">Belongs to the acetokinase family.</text>
</comment>
<comment type="pathway">
    <text evidence="6">Metabolic intermediate biosynthesis; acetyl-CoA biosynthesis; acetyl-CoA from acetate: step 1/2.</text>
</comment>
<sequence>MSINQITNQDCILTINAGSSSIKYKVFSQQNDYQIIPLLSGLIEGITEESGLWHHYTKKKEQRAHYFVNHEEAFAALAKQLQLDLVNKKIVGVGHRVVHGGPNLCQPTIITSKILQEIKALAKLAPLHNPINAAGIEYAQTYFKEAIHVAIFDTGFHHNMPKHIHSYAIDARLAQQLNIRRYGFHGINHEYVSNKAAKFLNKPMPECNFISLHLGNGASACLIKNGKSFDTSMGMTPLAGLIMGTRCGDIDPAIPIYLQEQGLELSTVNTVLNKQSGLKGIANNNDMRAVLENYHAGDEDAILAIEMYVYAIQKFIGAYLTQINKLNALIFTGGIGENSAFIRAKIISSLKHLGFILDNDLNQKNKQKECSVISKGEVPILIIPSDEEGWIMQKVFEKLDCN</sequence>
<dbReference type="RefSeq" id="WP_115331298.1">
    <property type="nucleotide sequence ID" value="NZ_CAAAHP010000002.1"/>
</dbReference>
<keyword evidence="6" id="KW-0460">Magnesium</keyword>
<evidence type="ECO:0000256" key="2">
    <source>
        <dbReference type="ARBA" id="ARBA00022679"/>
    </source>
</evidence>
<keyword evidence="5 6" id="KW-0067">ATP-binding</keyword>
<proteinExistence type="inferred from homology"/>
<gene>
    <name evidence="6 8" type="primary">ackA</name>
    <name evidence="8" type="ORF">NCTC13316_01773</name>
</gene>
<keyword evidence="4 6" id="KW-0418">Kinase</keyword>
<dbReference type="SUPFAM" id="SSF53067">
    <property type="entry name" value="Actin-like ATPase domain"/>
    <property type="match status" value="2"/>
</dbReference>
<feature type="active site" description="Proton donor/acceptor" evidence="6">
    <location>
        <position position="153"/>
    </location>
</feature>
<dbReference type="Gene3D" id="3.30.420.40">
    <property type="match status" value="2"/>
</dbReference>
<feature type="binding site" evidence="6">
    <location>
        <position position="387"/>
    </location>
    <ligand>
        <name>Mg(2+)</name>
        <dbReference type="ChEBI" id="CHEBI:18420"/>
    </ligand>
</feature>
<dbReference type="InterPro" id="IPR043129">
    <property type="entry name" value="ATPase_NBD"/>
</dbReference>
<dbReference type="PANTHER" id="PTHR21060:SF15">
    <property type="entry name" value="ACETATE KINASE-RELATED"/>
    <property type="match status" value="1"/>
</dbReference>
<dbReference type="OrthoDB" id="9802453at2"/>
<feature type="site" description="Transition state stabilizer" evidence="6">
    <location>
        <position position="246"/>
    </location>
</feature>
<evidence type="ECO:0000256" key="6">
    <source>
        <dbReference type="HAMAP-Rule" id="MF_00020"/>
    </source>
</evidence>
<keyword evidence="9" id="KW-1185">Reference proteome</keyword>
<feature type="binding site" evidence="6">
    <location>
        <begin position="334"/>
        <end position="338"/>
    </location>
    <ligand>
        <name>ATP</name>
        <dbReference type="ChEBI" id="CHEBI:30616"/>
    </ligand>
</feature>
<organism evidence="8 9">
    <name type="scientific">Legionella busanensis</name>
    <dbReference type="NCBI Taxonomy" id="190655"/>
    <lineage>
        <taxon>Bacteria</taxon>
        <taxon>Pseudomonadati</taxon>
        <taxon>Pseudomonadota</taxon>
        <taxon>Gammaproteobacteria</taxon>
        <taxon>Legionellales</taxon>
        <taxon>Legionellaceae</taxon>
        <taxon>Legionella</taxon>
    </lineage>
</organism>
<comment type="subcellular location">
    <subcellularLocation>
        <location evidence="6">Cytoplasm</location>
    </subcellularLocation>
</comment>
<dbReference type="InterPro" id="IPR004372">
    <property type="entry name" value="Ac/propionate_kinase"/>
</dbReference>
<dbReference type="CDD" id="cd24010">
    <property type="entry name" value="ASKHA_NBD_AcK_PK"/>
    <property type="match status" value="1"/>
</dbReference>
<accession>A0A378JKR9</accession>
<comment type="cofactor">
    <cofactor evidence="6">
        <name>Mg(2+)</name>
        <dbReference type="ChEBI" id="CHEBI:18420"/>
    </cofactor>
    <cofactor evidence="6">
        <name>Mn(2+)</name>
        <dbReference type="ChEBI" id="CHEBI:29035"/>
    </cofactor>
    <text evidence="6">Mg(2+). Can also accept Mn(2+).</text>
</comment>
<dbReference type="NCBIfam" id="TIGR00016">
    <property type="entry name" value="ackA"/>
    <property type="match status" value="1"/>
</dbReference>
<dbReference type="GO" id="GO:0006085">
    <property type="term" value="P:acetyl-CoA biosynthetic process"/>
    <property type="evidence" value="ECO:0007669"/>
    <property type="project" value="UniProtKB-UniRule"/>
</dbReference>
<feature type="binding site" evidence="6">
    <location>
        <begin position="213"/>
        <end position="217"/>
    </location>
    <ligand>
        <name>ATP</name>
        <dbReference type="ChEBI" id="CHEBI:30616"/>
    </ligand>
</feature>
<keyword evidence="2 6" id="KW-0808">Transferase</keyword>
<keyword evidence="3 6" id="KW-0547">Nucleotide-binding</keyword>
<keyword evidence="6" id="KW-0963">Cytoplasm</keyword>
<feature type="binding site" evidence="6">
    <location>
        <position position="96"/>
    </location>
    <ligand>
        <name>substrate</name>
    </ligand>
</feature>
<evidence type="ECO:0000256" key="5">
    <source>
        <dbReference type="ARBA" id="ARBA00022840"/>
    </source>
</evidence>
<dbReference type="PANTHER" id="PTHR21060">
    <property type="entry name" value="ACETATE KINASE"/>
    <property type="match status" value="1"/>
</dbReference>
<protein>
    <recommendedName>
        <fullName evidence="6">Acetate kinase</fullName>
        <ecNumber evidence="6">2.7.2.1</ecNumber>
    </recommendedName>
    <alternativeName>
        <fullName evidence="6">Acetokinase</fullName>
    </alternativeName>
</protein>
<evidence type="ECO:0000313" key="9">
    <source>
        <dbReference type="Proteomes" id="UP000254794"/>
    </source>
</evidence>
<evidence type="ECO:0000256" key="1">
    <source>
        <dbReference type="ARBA" id="ARBA00008748"/>
    </source>
</evidence>
<name>A0A378JKR9_9GAMM</name>
<dbReference type="PRINTS" id="PR00471">
    <property type="entry name" value="ACETATEKNASE"/>
</dbReference>
<evidence type="ECO:0000313" key="8">
    <source>
        <dbReference type="EMBL" id="STX51677.1"/>
    </source>
</evidence>
<comment type="subunit">
    <text evidence="6">Homodimer.</text>
</comment>
<dbReference type="AlphaFoldDB" id="A0A378JKR9"/>
<dbReference type="EMBL" id="UGOD01000001">
    <property type="protein sequence ID" value="STX51677.1"/>
    <property type="molecule type" value="Genomic_DNA"/>
</dbReference>
<dbReference type="Proteomes" id="UP000254794">
    <property type="component" value="Unassembled WGS sequence"/>
</dbReference>
<dbReference type="GO" id="GO:0006083">
    <property type="term" value="P:acetate metabolic process"/>
    <property type="evidence" value="ECO:0007669"/>
    <property type="project" value="TreeGrafter"/>
</dbReference>
<dbReference type="PROSITE" id="PS01075">
    <property type="entry name" value="ACETATE_KINASE_1"/>
    <property type="match status" value="1"/>
</dbReference>
<dbReference type="InterPro" id="IPR000890">
    <property type="entry name" value="Aliphatic_acid_kin_short-chain"/>
</dbReference>
<keyword evidence="6" id="KW-0479">Metal-binding</keyword>
<reference evidence="8 9" key="1">
    <citation type="submission" date="2018-06" db="EMBL/GenBank/DDBJ databases">
        <authorList>
            <consortium name="Pathogen Informatics"/>
            <person name="Doyle S."/>
        </authorList>
    </citation>
    <scope>NUCLEOTIDE SEQUENCE [LARGE SCALE GENOMIC DNA]</scope>
    <source>
        <strain evidence="8 9">NCTC13316</strain>
    </source>
</reference>
<dbReference type="HAMAP" id="MF_00020">
    <property type="entry name" value="Acetate_kinase"/>
    <property type="match status" value="1"/>
</dbReference>
<dbReference type="EC" id="2.7.2.1" evidence="6"/>